<feature type="domain" description="AB hydrolase-1" evidence="1">
    <location>
        <begin position="25"/>
        <end position="258"/>
    </location>
</feature>
<evidence type="ECO:0000313" key="3">
    <source>
        <dbReference type="Proteomes" id="UP000326671"/>
    </source>
</evidence>
<dbReference type="PRINTS" id="PR00412">
    <property type="entry name" value="EPOXHYDRLASE"/>
</dbReference>
<gene>
    <name evidence="2" type="ORF">F4V44_17905</name>
</gene>
<reference evidence="2 3" key="1">
    <citation type="submission" date="2019-09" db="EMBL/GenBank/DDBJ databases">
        <title>Whole genome sequences of isolates from the Mars Exploration Rovers.</title>
        <authorList>
            <person name="Seuylemezian A."/>
            <person name="Vaishampayan P."/>
        </authorList>
    </citation>
    <scope>NUCLEOTIDE SEQUENCE [LARGE SCALE GENOMIC DNA]</scope>
    <source>
        <strain evidence="2 3">MER_TA_151</strain>
    </source>
</reference>
<dbReference type="InterPro" id="IPR000639">
    <property type="entry name" value="Epox_hydrolase-like"/>
</dbReference>
<keyword evidence="2" id="KW-0378">Hydrolase</keyword>
<dbReference type="Gene3D" id="3.40.50.1820">
    <property type="entry name" value="alpha/beta hydrolase"/>
    <property type="match status" value="1"/>
</dbReference>
<dbReference type="InterPro" id="IPR000073">
    <property type="entry name" value="AB_hydrolase_1"/>
</dbReference>
<sequence length="279" mass="31176">MIEQGKYIDVKGIQTHYHEAGQGEPLLLIHGSGPGVSAWANWRLAFPALSEHFHLYAPDVVGFGTTERKEGQEYSIDVWVNHMIDFIETIGKRKVSIIGNSFGGAIALNLVNRRPDLVNKVVLMGSVGNTSTISEGLDAVWGYTPSVENMKNLIKIFSYDQSNAANDNLVEMRYQASIQEGFQEAFSSMFPAPRQRHLDAMALTDDELKSIDKPVLLIHGREDKVIPLERTSWKIAQLIPNAELHVFPHCGHWVQIEKTQEFIAQVIGFLNQPNTATLV</sequence>
<dbReference type="GO" id="GO:0016787">
    <property type="term" value="F:hydrolase activity"/>
    <property type="evidence" value="ECO:0007669"/>
    <property type="project" value="UniProtKB-KW"/>
</dbReference>
<protein>
    <submittedName>
        <fullName evidence="2">Alpha/beta hydrolase</fullName>
    </submittedName>
</protein>
<comment type="caution">
    <text evidence="2">The sequence shown here is derived from an EMBL/GenBank/DDBJ whole genome shotgun (WGS) entry which is preliminary data.</text>
</comment>
<dbReference type="RefSeq" id="WP_150441393.1">
    <property type="nucleotide sequence ID" value="NZ_VYKL01000028.1"/>
</dbReference>
<dbReference type="InterPro" id="IPR029058">
    <property type="entry name" value="AB_hydrolase_fold"/>
</dbReference>
<dbReference type="OrthoDB" id="9773293at2"/>
<dbReference type="SUPFAM" id="SSF53474">
    <property type="entry name" value="alpha/beta-Hydrolases"/>
    <property type="match status" value="1"/>
</dbReference>
<dbReference type="Pfam" id="PF00561">
    <property type="entry name" value="Abhydrolase_1"/>
    <property type="match status" value="1"/>
</dbReference>
<dbReference type="EMBL" id="VYKL01000028">
    <property type="protein sequence ID" value="KAA9021019.1"/>
    <property type="molecule type" value="Genomic_DNA"/>
</dbReference>
<dbReference type="PANTHER" id="PTHR46438:SF11">
    <property type="entry name" value="LIPASE-RELATED"/>
    <property type="match status" value="1"/>
</dbReference>
<dbReference type="Proteomes" id="UP000326671">
    <property type="component" value="Unassembled WGS sequence"/>
</dbReference>
<keyword evidence="3" id="KW-1185">Reference proteome</keyword>
<dbReference type="AlphaFoldDB" id="A0A5J5HJJ6"/>
<evidence type="ECO:0000313" key="2">
    <source>
        <dbReference type="EMBL" id="KAA9021019.1"/>
    </source>
</evidence>
<dbReference type="PRINTS" id="PR00111">
    <property type="entry name" value="ABHYDROLASE"/>
</dbReference>
<organism evidence="2 3">
    <name type="scientific">Niallia endozanthoxylica</name>
    <dbReference type="NCBI Taxonomy" id="2036016"/>
    <lineage>
        <taxon>Bacteria</taxon>
        <taxon>Bacillati</taxon>
        <taxon>Bacillota</taxon>
        <taxon>Bacilli</taxon>
        <taxon>Bacillales</taxon>
        <taxon>Bacillaceae</taxon>
        <taxon>Niallia</taxon>
    </lineage>
</organism>
<evidence type="ECO:0000259" key="1">
    <source>
        <dbReference type="Pfam" id="PF00561"/>
    </source>
</evidence>
<dbReference type="PANTHER" id="PTHR46438">
    <property type="entry name" value="ALPHA/BETA-HYDROLASES SUPERFAMILY PROTEIN"/>
    <property type="match status" value="1"/>
</dbReference>
<proteinExistence type="predicted"/>
<name>A0A5J5HJJ6_9BACI</name>
<accession>A0A5J5HJJ6</accession>